<reference evidence="1 2" key="1">
    <citation type="submission" date="2020-03" db="EMBL/GenBank/DDBJ databases">
        <authorList>
            <person name="Zhang L."/>
            <person name="Han X."/>
            <person name="Chen Y."/>
            <person name="Yu Y."/>
        </authorList>
    </citation>
    <scope>NUCLEOTIDE SEQUENCE [LARGE SCALE GENOMIC DNA]</scope>
    <source>
        <strain evidence="1 2">A1254</strain>
    </source>
</reference>
<name>A0A4Q7CI83_ACIPI</name>
<evidence type="ECO:0000313" key="1">
    <source>
        <dbReference type="EMBL" id="QIT17632.1"/>
    </source>
</evidence>
<sequence length="48" mass="5725">MIISISAIFSTDQLSLENIVMRVSHFVLWVFQAVFVIKDSFFLWRFNK</sequence>
<dbReference type="Proteomes" id="UP000501692">
    <property type="component" value="Chromosome"/>
</dbReference>
<protein>
    <submittedName>
        <fullName evidence="1">Uncharacterized protein</fullName>
    </submittedName>
</protein>
<proteinExistence type="predicted"/>
<organism evidence="1 2">
    <name type="scientific">Acinetobacter pittii</name>
    <name type="common">Acinetobacter genomosp. 3</name>
    <dbReference type="NCBI Taxonomy" id="48296"/>
    <lineage>
        <taxon>Bacteria</taxon>
        <taxon>Pseudomonadati</taxon>
        <taxon>Pseudomonadota</taxon>
        <taxon>Gammaproteobacteria</taxon>
        <taxon>Moraxellales</taxon>
        <taxon>Moraxellaceae</taxon>
        <taxon>Acinetobacter</taxon>
        <taxon>Acinetobacter calcoaceticus/baumannii complex</taxon>
    </lineage>
</organism>
<gene>
    <name evidence="1" type="ORF">G8E09_07830</name>
</gene>
<dbReference type="AlphaFoldDB" id="A0A4Q7CI83"/>
<evidence type="ECO:0000313" key="2">
    <source>
        <dbReference type="Proteomes" id="UP000501692"/>
    </source>
</evidence>
<dbReference type="EMBL" id="CP049806">
    <property type="protein sequence ID" value="QIT17632.1"/>
    <property type="molecule type" value="Genomic_DNA"/>
</dbReference>
<accession>A0A4Q7CI83</accession>